<keyword evidence="9" id="KW-0645">Protease</keyword>
<evidence type="ECO:0000256" key="3">
    <source>
        <dbReference type="ARBA" id="ARBA00022692"/>
    </source>
</evidence>
<keyword evidence="3 7" id="KW-0812">Transmembrane</keyword>
<organism evidence="9 10">
    <name type="scientific">Massilia forsythiae</name>
    <dbReference type="NCBI Taxonomy" id="2728020"/>
    <lineage>
        <taxon>Bacteria</taxon>
        <taxon>Pseudomonadati</taxon>
        <taxon>Pseudomonadota</taxon>
        <taxon>Betaproteobacteria</taxon>
        <taxon>Burkholderiales</taxon>
        <taxon>Oxalobacteraceae</taxon>
        <taxon>Telluria group</taxon>
        <taxon>Massilia</taxon>
    </lineage>
</organism>
<dbReference type="PANTHER" id="PTHR43731:SF14">
    <property type="entry name" value="PRESENILIN-ASSOCIATED RHOMBOID-LIKE PROTEIN, MITOCHONDRIAL"/>
    <property type="match status" value="1"/>
</dbReference>
<comment type="similarity">
    <text evidence="2">Belongs to the peptidase S54 family.</text>
</comment>
<dbReference type="AlphaFoldDB" id="A0A7Z2ZRC3"/>
<evidence type="ECO:0000256" key="2">
    <source>
        <dbReference type="ARBA" id="ARBA00009045"/>
    </source>
</evidence>
<gene>
    <name evidence="9" type="ORF">HH212_04025</name>
</gene>
<evidence type="ECO:0000313" key="10">
    <source>
        <dbReference type="Proteomes" id="UP000502415"/>
    </source>
</evidence>
<accession>A0A7Z2ZRC3</accession>
<evidence type="ECO:0000259" key="8">
    <source>
        <dbReference type="Pfam" id="PF01694"/>
    </source>
</evidence>
<feature type="transmembrane region" description="Helical" evidence="7">
    <location>
        <begin position="366"/>
        <end position="386"/>
    </location>
</feature>
<evidence type="ECO:0000256" key="6">
    <source>
        <dbReference type="ARBA" id="ARBA00023136"/>
    </source>
</evidence>
<feature type="transmembrane region" description="Helical" evidence="7">
    <location>
        <begin position="134"/>
        <end position="151"/>
    </location>
</feature>
<evidence type="ECO:0000313" key="9">
    <source>
        <dbReference type="EMBL" id="QJD99305.1"/>
    </source>
</evidence>
<dbReference type="GO" id="GO:0016020">
    <property type="term" value="C:membrane"/>
    <property type="evidence" value="ECO:0007669"/>
    <property type="project" value="UniProtKB-SubCell"/>
</dbReference>
<protein>
    <submittedName>
        <fullName evidence="9">Rhomboid family intramembrane serine protease</fullName>
    </submittedName>
</protein>
<keyword evidence="4" id="KW-0378">Hydrolase</keyword>
<keyword evidence="5 7" id="KW-1133">Transmembrane helix</keyword>
<dbReference type="InterPro" id="IPR050925">
    <property type="entry name" value="Rhomboid_protease_S54"/>
</dbReference>
<sequence length="404" mass="44545">MQDSTSFDVRFHRASANWPGNALLFQGAGQVLIEPDFVTLHGVSHRSFRFPKRERHRLRMVDILNVRVEGPDVLFHVSDLERRREIGFSTPDRASARAIAALLPERWTDEFKLAYTERETFHDRMDYWSPSTPAIWTLLAANILIFLAMWLELQGILKPPPRLPFKPFPGWGAHDAVLAHAQLMAQGLGRLPGMLAEPKQWWTQIAALGGWGKAVNPAVLKLQLLEWGSNMPLLTLGASQHWRLLTSMFLHGNLLHLLFNMFTLWQVGQLCERVFGSARFIGLYLLAGLCGSLASLVWNLLTHHAGGNSVGASGAIFGIIGGLLAFIGRTNSGVPPTVVQDLRGAIAPFLLFNIAAGFVYPHTDNAAHIGGLVGGYLAGHLLARSLHVPAQPTPRRPREGGDPC</sequence>
<feature type="domain" description="Peptidase S54 rhomboid" evidence="8">
    <location>
        <begin position="239"/>
        <end position="384"/>
    </location>
</feature>
<dbReference type="SUPFAM" id="SSF144091">
    <property type="entry name" value="Rhomboid-like"/>
    <property type="match status" value="1"/>
</dbReference>
<keyword evidence="10" id="KW-1185">Reference proteome</keyword>
<keyword evidence="6 7" id="KW-0472">Membrane</keyword>
<dbReference type="Gene3D" id="1.20.1540.10">
    <property type="entry name" value="Rhomboid-like"/>
    <property type="match status" value="1"/>
</dbReference>
<dbReference type="EMBL" id="CP051685">
    <property type="protein sequence ID" value="QJD99305.1"/>
    <property type="molecule type" value="Genomic_DNA"/>
</dbReference>
<dbReference type="Proteomes" id="UP000502415">
    <property type="component" value="Chromosome"/>
</dbReference>
<comment type="subcellular location">
    <subcellularLocation>
        <location evidence="1">Membrane</location>
        <topology evidence="1">Multi-pass membrane protein</topology>
    </subcellularLocation>
</comment>
<reference evidence="9 10" key="1">
    <citation type="submission" date="2020-04" db="EMBL/GenBank/DDBJ databases">
        <title>Genome sequencing of novel species.</title>
        <authorList>
            <person name="Heo J."/>
            <person name="Kim S.-J."/>
            <person name="Kim J.-S."/>
            <person name="Hong S.-B."/>
            <person name="Kwon S.-W."/>
        </authorList>
    </citation>
    <scope>NUCLEOTIDE SEQUENCE [LARGE SCALE GENOMIC DNA]</scope>
    <source>
        <strain evidence="9 10">GN2-R2</strain>
    </source>
</reference>
<feature type="transmembrane region" description="Helical" evidence="7">
    <location>
        <begin position="342"/>
        <end position="360"/>
    </location>
</feature>
<evidence type="ECO:0000256" key="5">
    <source>
        <dbReference type="ARBA" id="ARBA00022989"/>
    </source>
</evidence>
<dbReference type="GO" id="GO:0004252">
    <property type="term" value="F:serine-type endopeptidase activity"/>
    <property type="evidence" value="ECO:0007669"/>
    <property type="project" value="InterPro"/>
</dbReference>
<evidence type="ECO:0000256" key="1">
    <source>
        <dbReference type="ARBA" id="ARBA00004141"/>
    </source>
</evidence>
<dbReference type="Pfam" id="PF01694">
    <property type="entry name" value="Rhomboid"/>
    <property type="match status" value="1"/>
</dbReference>
<evidence type="ECO:0000256" key="4">
    <source>
        <dbReference type="ARBA" id="ARBA00022801"/>
    </source>
</evidence>
<feature type="transmembrane region" description="Helical" evidence="7">
    <location>
        <begin position="310"/>
        <end position="330"/>
    </location>
</feature>
<dbReference type="PANTHER" id="PTHR43731">
    <property type="entry name" value="RHOMBOID PROTEASE"/>
    <property type="match status" value="1"/>
</dbReference>
<feature type="transmembrane region" description="Helical" evidence="7">
    <location>
        <begin position="248"/>
        <end position="268"/>
    </location>
</feature>
<dbReference type="KEGG" id="mfy:HH212_04025"/>
<proteinExistence type="inferred from homology"/>
<dbReference type="InterPro" id="IPR022764">
    <property type="entry name" value="Peptidase_S54_rhomboid_dom"/>
</dbReference>
<evidence type="ECO:0000256" key="7">
    <source>
        <dbReference type="SAM" id="Phobius"/>
    </source>
</evidence>
<name>A0A7Z2ZRC3_9BURK</name>
<dbReference type="GO" id="GO:0006508">
    <property type="term" value="P:proteolysis"/>
    <property type="evidence" value="ECO:0007669"/>
    <property type="project" value="UniProtKB-KW"/>
</dbReference>
<feature type="transmembrane region" description="Helical" evidence="7">
    <location>
        <begin position="280"/>
        <end position="298"/>
    </location>
</feature>
<dbReference type="InterPro" id="IPR035952">
    <property type="entry name" value="Rhomboid-like_sf"/>
</dbReference>